<accession>A0A2W4YP00</accession>
<feature type="domain" description="DJ-1/PfpI" evidence="1">
    <location>
        <begin position="2"/>
        <end position="60"/>
    </location>
</feature>
<evidence type="ECO:0000259" key="1">
    <source>
        <dbReference type="Pfam" id="PF01965"/>
    </source>
</evidence>
<sequence length="122" mass="13071">MLLGAAGLLDGYRATSHWAARDLLPLFGAEPVNDRVVFDRNRVTGAGVTAGMDFGLAIVERLRDQTYAEATQLGAEYAPEPPFNSGTPEAASDEVRAIMDGMFVGFRKDIVAVAGKLKGRSR</sequence>
<dbReference type="Proteomes" id="UP000249555">
    <property type="component" value="Unassembled WGS sequence"/>
</dbReference>
<comment type="caution">
    <text evidence="2">The sequence shown here is derived from an EMBL/GenBank/DDBJ whole genome shotgun (WGS) entry which is preliminary data.</text>
</comment>
<dbReference type="PANTHER" id="PTHR43130">
    <property type="entry name" value="ARAC-FAMILY TRANSCRIPTIONAL REGULATOR"/>
    <property type="match status" value="1"/>
</dbReference>
<reference evidence="2 3" key="1">
    <citation type="submission" date="2017-08" db="EMBL/GenBank/DDBJ databases">
        <title>Infants hospitalized years apart are colonized by the same room-sourced microbial strains.</title>
        <authorList>
            <person name="Brooks B."/>
            <person name="Olm M.R."/>
            <person name="Firek B.A."/>
            <person name="Baker R."/>
            <person name="Thomas B.C."/>
            <person name="Morowitz M.J."/>
            <person name="Banfield J.F."/>
        </authorList>
    </citation>
    <scope>NUCLEOTIDE SEQUENCE [LARGE SCALE GENOMIC DNA]</scope>
    <source>
        <strain evidence="2">S2_018_000_R3_119</strain>
    </source>
</reference>
<proteinExistence type="predicted"/>
<protein>
    <recommendedName>
        <fullName evidence="1">DJ-1/PfpI domain-containing protein</fullName>
    </recommendedName>
</protein>
<dbReference type="Pfam" id="PF01965">
    <property type="entry name" value="DJ-1_PfpI"/>
    <property type="match status" value="1"/>
</dbReference>
<dbReference type="AlphaFoldDB" id="A0A2W4YP00"/>
<gene>
    <name evidence="2" type="ORF">DI640_14110</name>
</gene>
<evidence type="ECO:0000313" key="3">
    <source>
        <dbReference type="Proteomes" id="UP000249555"/>
    </source>
</evidence>
<dbReference type="InterPro" id="IPR002818">
    <property type="entry name" value="DJ-1/PfpI"/>
</dbReference>
<dbReference type="Gene3D" id="3.40.50.880">
    <property type="match status" value="1"/>
</dbReference>
<dbReference type="PANTHER" id="PTHR43130:SF2">
    <property type="entry name" value="DJ-1_PFPI DOMAIN-CONTAINING PROTEIN"/>
    <property type="match status" value="1"/>
</dbReference>
<evidence type="ECO:0000313" key="2">
    <source>
        <dbReference type="EMBL" id="PZO71700.1"/>
    </source>
</evidence>
<organism evidence="2 3">
    <name type="scientific">Sphingomonas taxi</name>
    <dbReference type="NCBI Taxonomy" id="1549858"/>
    <lineage>
        <taxon>Bacteria</taxon>
        <taxon>Pseudomonadati</taxon>
        <taxon>Pseudomonadota</taxon>
        <taxon>Alphaproteobacteria</taxon>
        <taxon>Sphingomonadales</taxon>
        <taxon>Sphingomonadaceae</taxon>
        <taxon>Sphingomonas</taxon>
    </lineage>
</organism>
<dbReference type="GO" id="GO:0006355">
    <property type="term" value="P:regulation of DNA-templated transcription"/>
    <property type="evidence" value="ECO:0007669"/>
    <property type="project" value="TreeGrafter"/>
</dbReference>
<dbReference type="SUPFAM" id="SSF52317">
    <property type="entry name" value="Class I glutamine amidotransferase-like"/>
    <property type="match status" value="1"/>
</dbReference>
<name>A0A2W4YP00_9SPHN</name>
<dbReference type="EMBL" id="QFMX01000034">
    <property type="protein sequence ID" value="PZO71700.1"/>
    <property type="molecule type" value="Genomic_DNA"/>
</dbReference>
<dbReference type="InterPro" id="IPR029062">
    <property type="entry name" value="Class_I_gatase-like"/>
</dbReference>
<dbReference type="InterPro" id="IPR052158">
    <property type="entry name" value="INH-QAR"/>
</dbReference>